<dbReference type="AlphaFoldDB" id="A0A7K1L927"/>
<proteinExistence type="predicted"/>
<name>A0A7K1L927_9ACTN</name>
<evidence type="ECO:0000313" key="2">
    <source>
        <dbReference type="Proteomes" id="UP000432015"/>
    </source>
</evidence>
<sequence length="306" mass="32716">MSVGTDPLAEAARALVRLGPDGLSGPGMEEFAAEVGREHPSRDLYVKATAEALTACGIPEDVADEVYGNFVWTHFVCKLLMTADPGAVIDHALAHIDLSELTASVEGGGAAILSGFHYTGYPLMALAVAMSPIAPLISKARVDVLEGAGGEKHSEHVVYMSDRSAAIRMTRALKKGRSVWVMLDVVLPSVRVTHAAFLGQRMRVGAGLGAIARLSGRPCTPLFWRMTGPAVTLHAGDPIPIADDTDAETAEERLIQDFVDTQSGFITANPAHWLEWYAVLGESPRLRAEVKQGNDQVWARLAKALD</sequence>
<dbReference type="Proteomes" id="UP000432015">
    <property type="component" value="Unassembled WGS sequence"/>
</dbReference>
<evidence type="ECO:0000313" key="1">
    <source>
        <dbReference type="EMBL" id="MUN40929.1"/>
    </source>
</evidence>
<accession>A0A7K1L927</accession>
<gene>
    <name evidence="1" type="ORF">GNZ18_30640</name>
</gene>
<dbReference type="EMBL" id="WOFH01000012">
    <property type="protein sequence ID" value="MUN40929.1"/>
    <property type="molecule type" value="Genomic_DNA"/>
</dbReference>
<comment type="caution">
    <text evidence="1">The sequence shown here is derived from an EMBL/GenBank/DDBJ whole genome shotgun (WGS) entry which is preliminary data.</text>
</comment>
<organism evidence="1 2">
    <name type="scientific">Actinomadura litoris</name>
    <dbReference type="NCBI Taxonomy" id="2678616"/>
    <lineage>
        <taxon>Bacteria</taxon>
        <taxon>Bacillati</taxon>
        <taxon>Actinomycetota</taxon>
        <taxon>Actinomycetes</taxon>
        <taxon>Streptosporangiales</taxon>
        <taxon>Thermomonosporaceae</taxon>
        <taxon>Actinomadura</taxon>
    </lineage>
</organism>
<evidence type="ECO:0008006" key="3">
    <source>
        <dbReference type="Google" id="ProtNLM"/>
    </source>
</evidence>
<dbReference type="RefSeq" id="WP_156220082.1">
    <property type="nucleotide sequence ID" value="NZ_WOFH01000012.1"/>
</dbReference>
<keyword evidence="2" id="KW-1185">Reference proteome</keyword>
<reference evidence="1 2" key="1">
    <citation type="submission" date="2019-11" db="EMBL/GenBank/DDBJ databases">
        <authorList>
            <person name="Cao P."/>
        </authorList>
    </citation>
    <scope>NUCLEOTIDE SEQUENCE [LARGE SCALE GENOMIC DNA]</scope>
    <source>
        <strain evidence="1 2">NEAU-AAG5</strain>
    </source>
</reference>
<protein>
    <recommendedName>
        <fullName evidence="3">Lipid A biosynthesis lauroyl acyltransferase</fullName>
    </recommendedName>
</protein>